<reference evidence="1 2" key="1">
    <citation type="submission" date="2020-07" db="EMBL/GenBank/DDBJ databases">
        <title>Bradyrhizobium diversity isolated from nodules of indigenous legumes of Western Australia.</title>
        <authorList>
            <person name="Klepa M.S."/>
        </authorList>
    </citation>
    <scope>NUCLEOTIDE SEQUENCE [LARGE SCALE GENOMIC DNA]</scope>
    <source>
        <strain evidence="1 2">CNPSo 4019</strain>
    </source>
</reference>
<dbReference type="RefSeq" id="WP_197967478.1">
    <property type="nucleotide sequence ID" value="NZ_JACEGD010000019.1"/>
</dbReference>
<accession>A0ABS0P6J6</accession>
<sequence>MAIDAFAGTTPVFLPEQFFVGRLEGWAVVESLVGGLLKRATITAHGELDADTDTVVLTETYTFDDGHSDTLRWTIHKLGDGQYTGHENRLEGEATGEQAGCAFHWKYTRDTPQSDGKSFKLNFDDWFYGIDDRACIVRGSAGRAGIPFATAHVTYRKL</sequence>
<gene>
    <name evidence="1" type="ORF">H1B27_21865</name>
</gene>
<dbReference type="Proteomes" id="UP001194539">
    <property type="component" value="Unassembled WGS sequence"/>
</dbReference>
<name>A0ABS0P6J6_9BRAD</name>
<dbReference type="InterPro" id="IPR024409">
    <property type="entry name" value="DUF3833"/>
</dbReference>
<organism evidence="1 2">
    <name type="scientific">Bradyrhizobium diversitatis</name>
    <dbReference type="NCBI Taxonomy" id="2755406"/>
    <lineage>
        <taxon>Bacteria</taxon>
        <taxon>Pseudomonadati</taxon>
        <taxon>Pseudomonadota</taxon>
        <taxon>Alphaproteobacteria</taxon>
        <taxon>Hyphomicrobiales</taxon>
        <taxon>Nitrobacteraceae</taxon>
        <taxon>Bradyrhizobium</taxon>
    </lineage>
</organism>
<evidence type="ECO:0000313" key="1">
    <source>
        <dbReference type="EMBL" id="MBH5388917.1"/>
    </source>
</evidence>
<dbReference type="EMBL" id="JACEGD010000019">
    <property type="protein sequence ID" value="MBH5388917.1"/>
    <property type="molecule type" value="Genomic_DNA"/>
</dbReference>
<proteinExistence type="predicted"/>
<comment type="caution">
    <text evidence="1">The sequence shown here is derived from an EMBL/GenBank/DDBJ whole genome shotgun (WGS) entry which is preliminary data.</text>
</comment>
<dbReference type="Pfam" id="PF12915">
    <property type="entry name" value="DUF3833"/>
    <property type="match status" value="1"/>
</dbReference>
<protein>
    <submittedName>
        <fullName evidence="1">DUF3833 family protein</fullName>
    </submittedName>
</protein>
<evidence type="ECO:0000313" key="2">
    <source>
        <dbReference type="Proteomes" id="UP001194539"/>
    </source>
</evidence>
<keyword evidence="2" id="KW-1185">Reference proteome</keyword>